<gene>
    <name evidence="8" type="primary">lysN_2</name>
    <name evidence="9" type="synonym">lysN_4</name>
    <name evidence="8" type="ORF">CLNEO_03660</name>
    <name evidence="9" type="ORF">CLNEO_04950</name>
</gene>
<evidence type="ECO:0000256" key="3">
    <source>
        <dbReference type="ARBA" id="ARBA00011738"/>
    </source>
</evidence>
<dbReference type="FunFam" id="3.40.640.10:FF:000053">
    <property type="entry name" value="Aminotransferase, class I"/>
    <property type="match status" value="1"/>
</dbReference>
<feature type="domain" description="Aminotransferase class I/classII large" evidence="7">
    <location>
        <begin position="40"/>
        <end position="385"/>
    </location>
</feature>
<dbReference type="PANTHER" id="PTHR42790:SF19">
    <property type="entry name" value="KYNURENINE_ALPHA-AMINOADIPATE AMINOTRANSFERASE, MITOCHONDRIAL"/>
    <property type="match status" value="1"/>
</dbReference>
<dbReference type="Proteomes" id="UP000070539">
    <property type="component" value="Unassembled WGS sequence"/>
</dbReference>
<dbReference type="AlphaFoldDB" id="A0A136WIH9"/>
<dbReference type="InterPro" id="IPR050859">
    <property type="entry name" value="Class-I_PLP-dep_aminotransf"/>
</dbReference>
<dbReference type="GO" id="GO:0030170">
    <property type="term" value="F:pyridoxal phosphate binding"/>
    <property type="evidence" value="ECO:0007669"/>
    <property type="project" value="InterPro"/>
</dbReference>
<name>A0A136WIH9_9FIRM</name>
<accession>A0A136WIH9</accession>
<dbReference type="EMBL" id="LRVM01000001">
    <property type="protein sequence ID" value="KXL54389.1"/>
    <property type="molecule type" value="Genomic_DNA"/>
</dbReference>
<evidence type="ECO:0000256" key="5">
    <source>
        <dbReference type="ARBA" id="ARBA00022679"/>
    </source>
</evidence>
<dbReference type="InterPro" id="IPR015424">
    <property type="entry name" value="PyrdxlP-dep_Trfase"/>
</dbReference>
<keyword evidence="5 8" id="KW-0808">Transferase</keyword>
<dbReference type="EMBL" id="LRVM01000001">
    <property type="protein sequence ID" value="KXL54264.1"/>
    <property type="molecule type" value="Genomic_DNA"/>
</dbReference>
<evidence type="ECO:0000256" key="1">
    <source>
        <dbReference type="ARBA" id="ARBA00001933"/>
    </source>
</evidence>
<evidence type="ECO:0000256" key="4">
    <source>
        <dbReference type="ARBA" id="ARBA00022576"/>
    </source>
</evidence>
<reference evidence="8 10" key="1">
    <citation type="submission" date="2016-01" db="EMBL/GenBank/DDBJ databases">
        <title>Genome sequence of Clostridium neopropionicum X4, DSM-3847.</title>
        <authorList>
            <person name="Poehlein A."/>
            <person name="Beck M.H."/>
            <person name="Bengelsdorf F.R."/>
            <person name="Daniel R."/>
            <person name="Duerre P."/>
        </authorList>
    </citation>
    <scope>NUCLEOTIDE SEQUENCE [LARGE SCALE GENOMIC DNA]</scope>
    <source>
        <strain evidence="8 10">DSM-3847</strain>
    </source>
</reference>
<proteinExistence type="inferred from homology"/>
<keyword evidence="10" id="KW-1185">Reference proteome</keyword>
<keyword evidence="6" id="KW-0663">Pyridoxal phosphate</keyword>
<dbReference type="InterPro" id="IPR015422">
    <property type="entry name" value="PyrdxlP-dep_Trfase_small"/>
</dbReference>
<dbReference type="InterPro" id="IPR004839">
    <property type="entry name" value="Aminotransferase_I/II_large"/>
</dbReference>
<evidence type="ECO:0000259" key="7">
    <source>
        <dbReference type="Pfam" id="PF00155"/>
    </source>
</evidence>
<evidence type="ECO:0000313" key="10">
    <source>
        <dbReference type="Proteomes" id="UP000070539"/>
    </source>
</evidence>
<dbReference type="Gene3D" id="3.40.640.10">
    <property type="entry name" value="Type I PLP-dependent aspartate aminotransferase-like (Major domain)"/>
    <property type="match status" value="1"/>
</dbReference>
<dbReference type="PATRIC" id="fig|36847.3.peg.453"/>
<dbReference type="GO" id="GO:1901605">
    <property type="term" value="P:alpha-amino acid metabolic process"/>
    <property type="evidence" value="ECO:0007669"/>
    <property type="project" value="TreeGrafter"/>
</dbReference>
<dbReference type="GO" id="GO:0047536">
    <property type="term" value="F:2-aminoadipate transaminase activity"/>
    <property type="evidence" value="ECO:0007669"/>
    <property type="project" value="UniProtKB-EC"/>
</dbReference>
<dbReference type="PANTHER" id="PTHR42790">
    <property type="entry name" value="AMINOTRANSFERASE"/>
    <property type="match status" value="1"/>
</dbReference>
<protein>
    <submittedName>
        <fullName evidence="8">2-aminoadipate transaminase</fullName>
        <ecNumber evidence="8">2.6.1.39</ecNumber>
    </submittedName>
</protein>
<evidence type="ECO:0000313" key="8">
    <source>
        <dbReference type="EMBL" id="KXL54264.1"/>
    </source>
</evidence>
<dbReference type="CDD" id="cd00609">
    <property type="entry name" value="AAT_like"/>
    <property type="match status" value="1"/>
</dbReference>
<keyword evidence="4 8" id="KW-0032">Aminotransferase</keyword>
<evidence type="ECO:0000256" key="2">
    <source>
        <dbReference type="ARBA" id="ARBA00007441"/>
    </source>
</evidence>
<dbReference type="EC" id="2.6.1.39" evidence="8"/>
<dbReference type="STRING" id="36847.CLNEO_03660"/>
<dbReference type="Gene3D" id="3.90.1150.10">
    <property type="entry name" value="Aspartate Aminotransferase, domain 1"/>
    <property type="match status" value="1"/>
</dbReference>
<dbReference type="InterPro" id="IPR015421">
    <property type="entry name" value="PyrdxlP-dep_Trfase_major"/>
</dbReference>
<sequence>MVRFAKRLDLLDGSDIGDLLRLIARPDIISFAGGLPAPELFPVEELKQAGIAVMEEMGTVACQYSSTEGLPALRQKIAERMEVKNNIHTSADQILITSGSQQGLDFAARVFIDKGDVILVESPSYLGAINAFKASEPTFIEVPTDDGGMIMEDLDKILATTENVKMVYVIPDFQNPTGRTWSLERRKKFMEIINKYEIPVIEDNPYGELRFEDEDMPALKSLDTKGLVVYLGTLSKIMVPGFRLGWVCAEDEILSKFNTMKQGADLQTSTLTQLQANKYLDLNDLDAHVNKIREVYKHRRDVMMAAMKEYFPEEAKFTYPVGGLFTWVELPSYINTKDMALQCLEKKVAYVPGGSFFPNGGKNNCFRMNYSCMSDEKIIEGVKALAEVIKANLK</sequence>
<organism evidence="8 10">
    <name type="scientific">Anaerotignum neopropionicum</name>
    <dbReference type="NCBI Taxonomy" id="36847"/>
    <lineage>
        <taxon>Bacteria</taxon>
        <taxon>Bacillati</taxon>
        <taxon>Bacillota</taxon>
        <taxon>Clostridia</taxon>
        <taxon>Lachnospirales</taxon>
        <taxon>Anaerotignaceae</taxon>
        <taxon>Anaerotignum</taxon>
    </lineage>
</organism>
<comment type="cofactor">
    <cofactor evidence="1">
        <name>pyridoxal 5'-phosphate</name>
        <dbReference type="ChEBI" id="CHEBI:597326"/>
    </cofactor>
</comment>
<dbReference type="RefSeq" id="WP_066083892.1">
    <property type="nucleotide sequence ID" value="NZ_LRVM01000001.1"/>
</dbReference>
<dbReference type="Pfam" id="PF00155">
    <property type="entry name" value="Aminotran_1_2"/>
    <property type="match status" value="1"/>
</dbReference>
<comment type="subunit">
    <text evidence="3">Homodimer.</text>
</comment>
<comment type="caution">
    <text evidence="8">The sequence shown here is derived from an EMBL/GenBank/DDBJ whole genome shotgun (WGS) entry which is preliminary data.</text>
</comment>
<comment type="similarity">
    <text evidence="2">Belongs to the class-I pyridoxal-phosphate-dependent aminotransferase family.</text>
</comment>
<dbReference type="SUPFAM" id="SSF53383">
    <property type="entry name" value="PLP-dependent transferases"/>
    <property type="match status" value="1"/>
</dbReference>
<dbReference type="OrthoDB" id="9802328at2"/>
<evidence type="ECO:0000256" key="6">
    <source>
        <dbReference type="ARBA" id="ARBA00022898"/>
    </source>
</evidence>
<evidence type="ECO:0000313" key="9">
    <source>
        <dbReference type="EMBL" id="KXL54389.1"/>
    </source>
</evidence>